<evidence type="ECO:0000313" key="7">
    <source>
        <dbReference type="Proteomes" id="UP000742786"/>
    </source>
</evidence>
<dbReference type="NCBIfam" id="TIGR00401">
    <property type="entry name" value="msrA"/>
    <property type="match status" value="1"/>
</dbReference>
<dbReference type="GO" id="GO:0008113">
    <property type="term" value="F:peptide-methionine (S)-S-oxide reductase activity"/>
    <property type="evidence" value="ECO:0007669"/>
    <property type="project" value="UniProtKB-UniRule"/>
</dbReference>
<keyword evidence="7" id="KW-1185">Reference proteome</keyword>
<keyword evidence="1 4" id="KW-0560">Oxidoreductase</keyword>
<accession>A0A916N2I8</accession>
<feature type="active site" evidence="4">
    <location>
        <position position="46"/>
    </location>
</feature>
<dbReference type="EMBL" id="CAJQUM010000001">
    <property type="protein sequence ID" value="CAG4883944.1"/>
    <property type="molecule type" value="Genomic_DNA"/>
</dbReference>
<evidence type="ECO:0000256" key="1">
    <source>
        <dbReference type="ARBA" id="ARBA00023002"/>
    </source>
</evidence>
<dbReference type="SUPFAM" id="SSF55068">
    <property type="entry name" value="Peptide methionine sulfoxide reductase"/>
    <property type="match status" value="1"/>
</dbReference>
<comment type="catalytic activity">
    <reaction evidence="2 4">
        <text>L-methionyl-[protein] + [thioredoxin]-disulfide + H2O = L-methionyl-(S)-S-oxide-[protein] + [thioredoxin]-dithiol</text>
        <dbReference type="Rhea" id="RHEA:14217"/>
        <dbReference type="Rhea" id="RHEA-COMP:10698"/>
        <dbReference type="Rhea" id="RHEA-COMP:10700"/>
        <dbReference type="Rhea" id="RHEA-COMP:12313"/>
        <dbReference type="Rhea" id="RHEA-COMP:12315"/>
        <dbReference type="ChEBI" id="CHEBI:15377"/>
        <dbReference type="ChEBI" id="CHEBI:16044"/>
        <dbReference type="ChEBI" id="CHEBI:29950"/>
        <dbReference type="ChEBI" id="CHEBI:44120"/>
        <dbReference type="ChEBI" id="CHEBI:50058"/>
        <dbReference type="EC" id="1.8.4.11"/>
    </reaction>
</comment>
<dbReference type="EC" id="1.8.4.11" evidence="4"/>
<comment type="function">
    <text evidence="4">Has an important function as a repair enzyme for proteins that have been inactivated by oxidation. Catalyzes the reversible oxidation-reduction of methionine sulfoxide in proteins to methionine.</text>
</comment>
<organism evidence="6 7">
    <name type="scientific">Georgfuchsia toluolica</name>
    <dbReference type="NCBI Taxonomy" id="424218"/>
    <lineage>
        <taxon>Bacteria</taxon>
        <taxon>Pseudomonadati</taxon>
        <taxon>Pseudomonadota</taxon>
        <taxon>Betaproteobacteria</taxon>
        <taxon>Nitrosomonadales</taxon>
        <taxon>Sterolibacteriaceae</taxon>
        <taxon>Georgfuchsia</taxon>
    </lineage>
</organism>
<dbReference type="PANTHER" id="PTHR43774:SF1">
    <property type="entry name" value="PEPTIDE METHIONINE SULFOXIDE REDUCTASE MSRA 2"/>
    <property type="match status" value="1"/>
</dbReference>
<evidence type="ECO:0000256" key="2">
    <source>
        <dbReference type="ARBA" id="ARBA00047806"/>
    </source>
</evidence>
<dbReference type="InterPro" id="IPR036509">
    <property type="entry name" value="Met_Sox_Rdtase_MsrA_sf"/>
</dbReference>
<dbReference type="InterPro" id="IPR002569">
    <property type="entry name" value="Met_Sox_Rdtase_MsrA_dom"/>
</dbReference>
<dbReference type="Gene3D" id="3.30.1060.10">
    <property type="entry name" value="Peptide methionine sulphoxide reductase MsrA"/>
    <property type="match status" value="1"/>
</dbReference>
<reference evidence="6" key="1">
    <citation type="submission" date="2021-04" db="EMBL/GenBank/DDBJ databases">
        <authorList>
            <person name="Hornung B."/>
        </authorList>
    </citation>
    <scope>NUCLEOTIDE SEQUENCE</scope>
    <source>
        <strain evidence="6">G5G6</strain>
    </source>
</reference>
<evidence type="ECO:0000313" key="6">
    <source>
        <dbReference type="EMBL" id="CAG4883944.1"/>
    </source>
</evidence>
<feature type="domain" description="Peptide methionine sulphoxide reductase MsrA" evidence="5">
    <location>
        <begin position="40"/>
        <end position="191"/>
    </location>
</feature>
<dbReference type="HAMAP" id="MF_01401">
    <property type="entry name" value="MsrA"/>
    <property type="match status" value="1"/>
</dbReference>
<evidence type="ECO:0000256" key="4">
    <source>
        <dbReference type="HAMAP-Rule" id="MF_01401"/>
    </source>
</evidence>
<dbReference type="PANTHER" id="PTHR43774">
    <property type="entry name" value="PEPTIDE METHIONINE SULFOXIDE REDUCTASE"/>
    <property type="match status" value="1"/>
</dbReference>
<protein>
    <recommendedName>
        <fullName evidence="4">Peptide methionine sulfoxide reductase MsrA</fullName>
        <shortName evidence="4">Protein-methionine-S-oxide reductase</shortName>
        <ecNumber evidence="4">1.8.4.11</ecNumber>
    </recommendedName>
    <alternativeName>
        <fullName evidence="4">Peptide-methionine (S)-S-oxide reductase</fullName>
        <shortName evidence="4">Peptide Met(O) reductase</shortName>
    </alternativeName>
</protein>
<dbReference type="Proteomes" id="UP000742786">
    <property type="component" value="Unassembled WGS sequence"/>
</dbReference>
<evidence type="ECO:0000256" key="3">
    <source>
        <dbReference type="ARBA" id="ARBA00048782"/>
    </source>
</evidence>
<gene>
    <name evidence="4 6" type="primary">msrA</name>
    <name evidence="6" type="ORF">GTOL_11827</name>
</gene>
<proteinExistence type="inferred from homology"/>
<name>A0A916N2I8_9PROT</name>
<dbReference type="AlphaFoldDB" id="A0A916N2I8"/>
<dbReference type="Pfam" id="PF01625">
    <property type="entry name" value="PMSR"/>
    <property type="match status" value="1"/>
</dbReference>
<sequence>MELISAAWRDWTPRLHNTGNIALKIDSMSKNETPGTIEVATLGGGCFWCIEAALKQLEGIKSAVSGYAGGHLDHPDYAAICGGATGHAEVVRFEFDPGQIDYRTLLLAFFTAHDPTTPDRQGNDVGEQYRSVIFTHSAQQANVARGLIEELAAQGIWPDPIVTQVLPATRFWPAETYHQDYFLNNSHQPYCAMVVAPKIAKLRKSFADRIKKG</sequence>
<comment type="similarity">
    <text evidence="4">Belongs to the MsrA Met sulfoxide reductase family.</text>
</comment>
<comment type="caution">
    <text evidence="6">The sequence shown here is derived from an EMBL/GenBank/DDBJ whole genome shotgun (WGS) entry which is preliminary data.</text>
</comment>
<comment type="catalytic activity">
    <reaction evidence="3 4">
        <text>[thioredoxin]-disulfide + L-methionine + H2O = L-methionine (S)-S-oxide + [thioredoxin]-dithiol</text>
        <dbReference type="Rhea" id="RHEA:19993"/>
        <dbReference type="Rhea" id="RHEA-COMP:10698"/>
        <dbReference type="Rhea" id="RHEA-COMP:10700"/>
        <dbReference type="ChEBI" id="CHEBI:15377"/>
        <dbReference type="ChEBI" id="CHEBI:29950"/>
        <dbReference type="ChEBI" id="CHEBI:50058"/>
        <dbReference type="ChEBI" id="CHEBI:57844"/>
        <dbReference type="ChEBI" id="CHEBI:58772"/>
        <dbReference type="EC" id="1.8.4.11"/>
    </reaction>
</comment>
<evidence type="ECO:0000259" key="5">
    <source>
        <dbReference type="Pfam" id="PF01625"/>
    </source>
</evidence>